<feature type="region of interest" description="Disordered" evidence="3">
    <location>
        <begin position="1"/>
        <end position="20"/>
    </location>
</feature>
<dbReference type="PANTHER" id="PTHR46161">
    <property type="entry name" value="NUCLEOSIDE DIPHOSPHATE KINASE"/>
    <property type="match status" value="1"/>
</dbReference>
<evidence type="ECO:0000313" key="4">
    <source>
        <dbReference type="Ensembl" id="ENSCSEP00000023219.1"/>
    </source>
</evidence>
<accession>A0A3P8W9B2</accession>
<name>A0A3P8W9B2_CYNSE</name>
<dbReference type="Proteomes" id="UP000265120">
    <property type="component" value="Chromosome 15"/>
</dbReference>
<sequence length="90" mass="10513">MLRYRPRSDSQEEETEEVPDFDTLPRVYVERTLAIIKPDAVHKSEEIEDVILKEGFTILQHKPFNPCVWLADWLMKNSPNNPQICEGAIM</sequence>
<proteinExistence type="inferred from homology"/>
<dbReference type="PANTHER" id="PTHR46161:SF1">
    <property type="entry name" value="NUCLEOSIDE DIPHOSPHATE KINASE HOMOLOG 5"/>
    <property type="match status" value="1"/>
</dbReference>
<dbReference type="Ensembl" id="ENSCSET00000023523.1">
    <property type="protein sequence ID" value="ENSCSEP00000023219.1"/>
    <property type="gene ID" value="ENSCSEG00000014737.1"/>
</dbReference>
<evidence type="ECO:0000256" key="1">
    <source>
        <dbReference type="ARBA" id="ARBA00008142"/>
    </source>
</evidence>
<dbReference type="SUPFAM" id="SSF54919">
    <property type="entry name" value="Nucleoside diphosphate kinase, NDK"/>
    <property type="match status" value="1"/>
</dbReference>
<dbReference type="GeneTree" id="ENSGT00940000159595"/>
<keyword evidence="5" id="KW-1185">Reference proteome</keyword>
<reference evidence="4" key="3">
    <citation type="submission" date="2025-09" db="UniProtKB">
        <authorList>
            <consortium name="Ensembl"/>
        </authorList>
    </citation>
    <scope>IDENTIFICATION</scope>
</reference>
<evidence type="ECO:0000313" key="5">
    <source>
        <dbReference type="Proteomes" id="UP000265120"/>
    </source>
</evidence>
<dbReference type="PROSITE" id="PS51374">
    <property type="entry name" value="NDPK_LIKE"/>
    <property type="match status" value="1"/>
</dbReference>
<reference evidence="4 5" key="1">
    <citation type="journal article" date="2014" name="Nat. Genet.">
        <title>Whole-genome sequence of a flatfish provides insights into ZW sex chromosome evolution and adaptation to a benthic lifestyle.</title>
        <authorList>
            <person name="Chen S."/>
            <person name="Zhang G."/>
            <person name="Shao C."/>
            <person name="Huang Q."/>
            <person name="Liu G."/>
            <person name="Zhang P."/>
            <person name="Song W."/>
            <person name="An N."/>
            <person name="Chalopin D."/>
            <person name="Volff J.N."/>
            <person name="Hong Y."/>
            <person name="Li Q."/>
            <person name="Sha Z."/>
            <person name="Zhou H."/>
            <person name="Xie M."/>
            <person name="Yu Q."/>
            <person name="Liu Y."/>
            <person name="Xiang H."/>
            <person name="Wang N."/>
            <person name="Wu K."/>
            <person name="Yang C."/>
            <person name="Zhou Q."/>
            <person name="Liao X."/>
            <person name="Yang L."/>
            <person name="Hu Q."/>
            <person name="Zhang J."/>
            <person name="Meng L."/>
            <person name="Jin L."/>
            <person name="Tian Y."/>
            <person name="Lian J."/>
            <person name="Yang J."/>
            <person name="Miao G."/>
            <person name="Liu S."/>
            <person name="Liang Z."/>
            <person name="Yan F."/>
            <person name="Li Y."/>
            <person name="Sun B."/>
            <person name="Zhang H."/>
            <person name="Zhang J."/>
            <person name="Zhu Y."/>
            <person name="Du M."/>
            <person name="Zhao Y."/>
            <person name="Schartl M."/>
            <person name="Tang Q."/>
            <person name="Wang J."/>
        </authorList>
    </citation>
    <scope>NUCLEOTIDE SEQUENCE</scope>
</reference>
<reference evidence="4" key="2">
    <citation type="submission" date="2025-08" db="UniProtKB">
        <authorList>
            <consortium name="Ensembl"/>
        </authorList>
    </citation>
    <scope>IDENTIFICATION</scope>
</reference>
<feature type="compositionally biased region" description="Basic and acidic residues" evidence="3">
    <location>
        <begin position="1"/>
        <end position="10"/>
    </location>
</feature>
<comment type="caution">
    <text evidence="2">Lacks conserved residue(s) required for the propagation of feature annotation.</text>
</comment>
<protein>
    <submittedName>
        <fullName evidence="4">NME/NM23 family member 5</fullName>
    </submittedName>
</protein>
<organism evidence="4 5">
    <name type="scientific">Cynoglossus semilaevis</name>
    <name type="common">Tongue sole</name>
    <dbReference type="NCBI Taxonomy" id="244447"/>
    <lineage>
        <taxon>Eukaryota</taxon>
        <taxon>Metazoa</taxon>
        <taxon>Chordata</taxon>
        <taxon>Craniata</taxon>
        <taxon>Vertebrata</taxon>
        <taxon>Euteleostomi</taxon>
        <taxon>Actinopterygii</taxon>
        <taxon>Neopterygii</taxon>
        <taxon>Teleostei</taxon>
        <taxon>Neoteleostei</taxon>
        <taxon>Acanthomorphata</taxon>
        <taxon>Carangaria</taxon>
        <taxon>Pleuronectiformes</taxon>
        <taxon>Pleuronectoidei</taxon>
        <taxon>Cynoglossidae</taxon>
        <taxon>Cynoglossinae</taxon>
        <taxon>Cynoglossus</taxon>
    </lineage>
</organism>
<comment type="similarity">
    <text evidence="1 2">Belongs to the NDK family.</text>
</comment>
<dbReference type="GO" id="GO:0005929">
    <property type="term" value="C:cilium"/>
    <property type="evidence" value="ECO:0007669"/>
    <property type="project" value="TreeGrafter"/>
</dbReference>
<dbReference type="GO" id="GO:1902176">
    <property type="term" value="P:negative regulation of oxidative stress-induced intrinsic apoptotic signaling pathway"/>
    <property type="evidence" value="ECO:0007669"/>
    <property type="project" value="TreeGrafter"/>
</dbReference>
<dbReference type="Pfam" id="PF05186">
    <property type="entry name" value="Dpy-30"/>
    <property type="match status" value="1"/>
</dbReference>
<dbReference type="GO" id="GO:0003341">
    <property type="term" value="P:cilium movement"/>
    <property type="evidence" value="ECO:0007669"/>
    <property type="project" value="TreeGrafter"/>
</dbReference>
<dbReference type="Gene3D" id="3.30.70.141">
    <property type="entry name" value="Nucleoside diphosphate kinase-like domain"/>
    <property type="match status" value="1"/>
</dbReference>
<dbReference type="AlphaFoldDB" id="A0A3P8W9B2"/>
<evidence type="ECO:0000256" key="2">
    <source>
        <dbReference type="PROSITE-ProRule" id="PRU00706"/>
    </source>
</evidence>
<dbReference type="InterPro" id="IPR007858">
    <property type="entry name" value="Dpy-30_motif"/>
</dbReference>
<dbReference type="InterPro" id="IPR036850">
    <property type="entry name" value="NDK-like_dom_sf"/>
</dbReference>
<evidence type="ECO:0000256" key="3">
    <source>
        <dbReference type="SAM" id="MobiDB-lite"/>
    </source>
</evidence>
<feature type="compositionally biased region" description="Acidic residues" evidence="3">
    <location>
        <begin position="11"/>
        <end position="20"/>
    </location>
</feature>